<evidence type="ECO:0000313" key="7">
    <source>
        <dbReference type="Proteomes" id="UP000297385"/>
    </source>
</evidence>
<dbReference type="GO" id="GO:0003677">
    <property type="term" value="F:DNA binding"/>
    <property type="evidence" value="ECO:0007669"/>
    <property type="project" value="UniProtKB-KW"/>
</dbReference>
<sequence length="320" mass="35676">MREINQQRLRYFHEVLTHGTIRGAADHLNTSPSVITRQIKLLEDELGTVLFERQARGVRPTEAAAHLLEFWQGYRSQQEKLEDQLHALRGLQKGRIQLSISEGFVDTLVDNVLAPFCTRYPHLDISMTTQAVDALLDDVAESRAHIGLAYNPPPHPRIEYRASSHQPVVLLLRKDHPLVKRKGPAGVDDLRAYPLALMPSTFGIGHVVSMLELAENVVIRPTLTTNSLSALKRFVTAENFVTLIGEFAAYRELASGELTTVPIAHPLFEGAQARVLVKTGRPLAAGPLELLKWIEERMPMFAASKAKESPRRKAAGRRNG</sequence>
<dbReference type="Proteomes" id="UP000297385">
    <property type="component" value="Unassembled WGS sequence"/>
</dbReference>
<evidence type="ECO:0000256" key="1">
    <source>
        <dbReference type="ARBA" id="ARBA00009437"/>
    </source>
</evidence>
<comment type="similarity">
    <text evidence="1">Belongs to the LysR transcriptional regulatory family.</text>
</comment>
<dbReference type="InterPro" id="IPR005119">
    <property type="entry name" value="LysR_subst-bd"/>
</dbReference>
<dbReference type="InterPro" id="IPR000847">
    <property type="entry name" value="LysR_HTH_N"/>
</dbReference>
<evidence type="ECO:0000259" key="5">
    <source>
        <dbReference type="PROSITE" id="PS50931"/>
    </source>
</evidence>
<reference evidence="6 7" key="1">
    <citation type="submission" date="2019-03" db="EMBL/GenBank/DDBJ databases">
        <title>Complete Genome Sequence of Paraburkholderia dipogonis ICMP 19430T, a Nitrogen-fixing Symbiont of the South African Invasive Legume Dipogon lignosus in New Zealand.</title>
        <authorList>
            <person name="De Meyer S.E."/>
        </authorList>
    </citation>
    <scope>NUCLEOTIDE SEQUENCE [LARGE SCALE GENOMIC DNA]</scope>
    <source>
        <strain evidence="6 7">ICMP 19430</strain>
    </source>
</reference>
<evidence type="ECO:0000256" key="4">
    <source>
        <dbReference type="ARBA" id="ARBA00023163"/>
    </source>
</evidence>
<dbReference type="InterPro" id="IPR050950">
    <property type="entry name" value="HTH-type_LysR_regulators"/>
</dbReference>
<dbReference type="AlphaFoldDB" id="A0A4Y8MTN9"/>
<dbReference type="Gene3D" id="3.40.190.290">
    <property type="match status" value="1"/>
</dbReference>
<organism evidence="6 7">
    <name type="scientific">Paraburkholderia dipogonis</name>
    <dbReference type="NCBI Taxonomy" id="1211383"/>
    <lineage>
        <taxon>Bacteria</taxon>
        <taxon>Pseudomonadati</taxon>
        <taxon>Pseudomonadota</taxon>
        <taxon>Betaproteobacteria</taxon>
        <taxon>Burkholderiales</taxon>
        <taxon>Burkholderiaceae</taxon>
        <taxon>Paraburkholderia</taxon>
    </lineage>
</organism>
<dbReference type="PANTHER" id="PTHR30419:SF8">
    <property type="entry name" value="NITROGEN ASSIMILATION TRANSCRIPTIONAL ACTIVATOR-RELATED"/>
    <property type="match status" value="1"/>
</dbReference>
<dbReference type="SUPFAM" id="SSF46785">
    <property type="entry name" value="Winged helix' DNA-binding domain"/>
    <property type="match status" value="1"/>
</dbReference>
<accession>A0A4Y8MTN9</accession>
<dbReference type="SUPFAM" id="SSF53850">
    <property type="entry name" value="Periplasmic binding protein-like II"/>
    <property type="match status" value="1"/>
</dbReference>
<dbReference type="EMBL" id="SNVI01000002">
    <property type="protein sequence ID" value="TFE40715.1"/>
    <property type="molecule type" value="Genomic_DNA"/>
</dbReference>
<dbReference type="RefSeq" id="WP_134463097.1">
    <property type="nucleotide sequence ID" value="NZ_JBHMFL010000038.1"/>
</dbReference>
<protein>
    <submittedName>
        <fullName evidence="6">LysR family transcriptional regulator</fullName>
    </submittedName>
</protein>
<keyword evidence="2" id="KW-0805">Transcription regulation</keyword>
<dbReference type="GO" id="GO:0003700">
    <property type="term" value="F:DNA-binding transcription factor activity"/>
    <property type="evidence" value="ECO:0007669"/>
    <property type="project" value="InterPro"/>
</dbReference>
<evidence type="ECO:0000256" key="2">
    <source>
        <dbReference type="ARBA" id="ARBA00023015"/>
    </source>
</evidence>
<keyword evidence="4" id="KW-0804">Transcription</keyword>
<evidence type="ECO:0000256" key="3">
    <source>
        <dbReference type="ARBA" id="ARBA00023125"/>
    </source>
</evidence>
<comment type="caution">
    <text evidence="6">The sequence shown here is derived from an EMBL/GenBank/DDBJ whole genome shotgun (WGS) entry which is preliminary data.</text>
</comment>
<name>A0A4Y8MTN9_9BURK</name>
<proteinExistence type="inferred from homology"/>
<keyword evidence="3" id="KW-0238">DNA-binding</keyword>
<dbReference type="InterPro" id="IPR036388">
    <property type="entry name" value="WH-like_DNA-bd_sf"/>
</dbReference>
<gene>
    <name evidence="6" type="ORF">E2553_28780</name>
</gene>
<dbReference type="InterPro" id="IPR036390">
    <property type="entry name" value="WH_DNA-bd_sf"/>
</dbReference>
<dbReference type="Pfam" id="PF00126">
    <property type="entry name" value="HTH_1"/>
    <property type="match status" value="1"/>
</dbReference>
<dbReference type="PANTHER" id="PTHR30419">
    <property type="entry name" value="HTH-TYPE TRANSCRIPTIONAL REGULATOR YBHD"/>
    <property type="match status" value="1"/>
</dbReference>
<dbReference type="GeneID" id="97308210"/>
<dbReference type="PROSITE" id="PS50931">
    <property type="entry name" value="HTH_LYSR"/>
    <property type="match status" value="1"/>
</dbReference>
<evidence type="ECO:0000313" key="6">
    <source>
        <dbReference type="EMBL" id="TFE40715.1"/>
    </source>
</evidence>
<dbReference type="Gene3D" id="1.10.10.10">
    <property type="entry name" value="Winged helix-like DNA-binding domain superfamily/Winged helix DNA-binding domain"/>
    <property type="match status" value="1"/>
</dbReference>
<dbReference type="Pfam" id="PF03466">
    <property type="entry name" value="LysR_substrate"/>
    <property type="match status" value="1"/>
</dbReference>
<dbReference type="GO" id="GO:0005829">
    <property type="term" value="C:cytosol"/>
    <property type="evidence" value="ECO:0007669"/>
    <property type="project" value="TreeGrafter"/>
</dbReference>
<feature type="domain" description="HTH lysR-type" evidence="5">
    <location>
        <begin position="4"/>
        <end position="61"/>
    </location>
</feature>